<feature type="compositionally biased region" description="Basic and acidic residues" evidence="1">
    <location>
        <begin position="268"/>
        <end position="279"/>
    </location>
</feature>
<keyword evidence="3" id="KW-1185">Reference proteome</keyword>
<dbReference type="Proteomes" id="UP000041254">
    <property type="component" value="Unassembled WGS sequence"/>
</dbReference>
<feature type="region of interest" description="Disordered" evidence="1">
    <location>
        <begin position="120"/>
        <end position="201"/>
    </location>
</feature>
<dbReference type="InParanoid" id="A0A0G4ENZ3"/>
<feature type="region of interest" description="Disordered" evidence="1">
    <location>
        <begin position="236"/>
        <end position="433"/>
    </location>
</feature>
<organism evidence="2 3">
    <name type="scientific">Vitrella brassicaformis (strain CCMP3155)</name>
    <dbReference type="NCBI Taxonomy" id="1169540"/>
    <lineage>
        <taxon>Eukaryota</taxon>
        <taxon>Sar</taxon>
        <taxon>Alveolata</taxon>
        <taxon>Colpodellida</taxon>
        <taxon>Vitrellaceae</taxon>
        <taxon>Vitrella</taxon>
    </lineage>
</organism>
<evidence type="ECO:0000313" key="3">
    <source>
        <dbReference type="Proteomes" id="UP000041254"/>
    </source>
</evidence>
<feature type="region of interest" description="Disordered" evidence="1">
    <location>
        <begin position="554"/>
        <end position="586"/>
    </location>
</feature>
<dbReference type="VEuPathDB" id="CryptoDB:Vbra_20665"/>
<feature type="compositionally biased region" description="Polar residues" evidence="1">
    <location>
        <begin position="254"/>
        <end position="263"/>
    </location>
</feature>
<feature type="compositionally biased region" description="Low complexity" evidence="1">
    <location>
        <begin position="188"/>
        <end position="201"/>
    </location>
</feature>
<protein>
    <submittedName>
        <fullName evidence="2">Uncharacterized protein</fullName>
    </submittedName>
</protein>
<accession>A0A0G4ENZ3</accession>
<dbReference type="EMBL" id="CDMY01000282">
    <property type="protein sequence ID" value="CEL99525.1"/>
    <property type="molecule type" value="Genomic_DNA"/>
</dbReference>
<feature type="compositionally biased region" description="Pro residues" evidence="1">
    <location>
        <begin position="380"/>
        <end position="391"/>
    </location>
</feature>
<feature type="compositionally biased region" description="Basic and acidic residues" evidence="1">
    <location>
        <begin position="793"/>
        <end position="805"/>
    </location>
</feature>
<feature type="compositionally biased region" description="Polar residues" evidence="1">
    <location>
        <begin position="862"/>
        <end position="875"/>
    </location>
</feature>
<feature type="compositionally biased region" description="Low complexity" evidence="1">
    <location>
        <begin position="144"/>
        <end position="165"/>
    </location>
</feature>
<evidence type="ECO:0000256" key="1">
    <source>
        <dbReference type="SAM" id="MobiDB-lite"/>
    </source>
</evidence>
<feature type="region of interest" description="Disordered" evidence="1">
    <location>
        <begin position="613"/>
        <end position="644"/>
    </location>
</feature>
<sequence length="977" mass="104531">MRQGVRKATQATEGAAPAQQREFLVDLEVGKDNAVESFPMGEEDFLLLIGLLNSSAIAQANRSFGKLAARLERATLEALATRFLAVMKQQDMQLFRAVQQMHDQAQQLQLLRDISSCPFAPAPDGSGVPPPEAIHADAPRSSRRVPVSPRASPAQQHNAGVQPAPVHQPAPVRQPSPHAATRVHDTPARAAPPATATATVPAEEFADETVERMVEPLHPRGLPPDVTDDAIHKVGLGRQLTPPTRFPPRPPTRDAQTMPTMAQTAPEELPRSGRGEGRGRGVTSGTIGGGADGRGRRRGHADPSQGTLQGEDLTPAELLTQVLQQKRPTQEPPHPPAKVAPSARELGAELLRDAFSYLDSKTSATPPSGSRPPKRRPSPKPKPPASPPVYPVIPREPGDPPSPNYLDLSHFPPKGPSAGFGSRPHGGMHPKPFDASCPPMTYFSVPVPAAKDGGGVGERAGRGGVTRSKEEVDGAFERLAREAKEYTKRRKVYDELGLMLQDAYIQQTCPFRPQLVTAPESRSVSFRSGPVLSGAPASDRLYGSRLLRQERSRMLAAQESQKHPFHPVTHSARRPQGDSGSTFERLYRDHRERRVRKQRRCRQLFTVYEPECTFQPDTSKSKSSVRMSLSADRSPHPGSSSGTGSGIYVHDLDLLTSSHPLYAAPCFTGHDGTLYAAYTTTPTPPPVGMTAADEAEKLPPAPRSPARVPAAGHTDAHTHAHGHAHPSETDKRPPATGREERMKTASASAGRPARKRGDGERGGGGGGVDEDSRAAGGASRGYLDDHLTFSVEEKAHAQRAERGERAGACFSWSPPSPPHTSTSPSCGLGGSVCGKPRPRGAGTVDPAPSPPASSSPEKGPSAFSSPILSMSTTRTPLPYGVSPSHRQHHQQQQQQQQPAMVASSAHRGTWGGTVMREGARIEQRADTSDMSEEAAPACRSACGLPMDLVDIVRTLTCRTSPSQSASSLTHLHKPGRN</sequence>
<dbReference type="AlphaFoldDB" id="A0A0G4ENZ3"/>
<reference evidence="2 3" key="1">
    <citation type="submission" date="2014-11" db="EMBL/GenBank/DDBJ databases">
        <authorList>
            <person name="Zhu J."/>
            <person name="Qi W."/>
            <person name="Song R."/>
        </authorList>
    </citation>
    <scope>NUCLEOTIDE SEQUENCE [LARGE SCALE GENOMIC DNA]</scope>
</reference>
<feature type="region of interest" description="Disordered" evidence="1">
    <location>
        <begin position="697"/>
        <end position="780"/>
    </location>
</feature>
<gene>
    <name evidence="2" type="ORF">Vbra_20665</name>
</gene>
<name>A0A0G4ENZ3_VITBC</name>
<feature type="compositionally biased region" description="Low complexity" evidence="1">
    <location>
        <begin position="704"/>
        <end position="713"/>
    </location>
</feature>
<feature type="compositionally biased region" description="Basic and acidic residues" evidence="1">
    <location>
        <begin position="725"/>
        <end position="743"/>
    </location>
</feature>
<feature type="region of interest" description="Disordered" evidence="1">
    <location>
        <begin position="793"/>
        <end position="917"/>
    </location>
</feature>
<proteinExistence type="predicted"/>
<feature type="compositionally biased region" description="Gly residues" evidence="1">
    <location>
        <begin position="280"/>
        <end position="292"/>
    </location>
</feature>
<evidence type="ECO:0000313" key="2">
    <source>
        <dbReference type="EMBL" id="CEL99525.1"/>
    </source>
</evidence>